<sequence length="90" mass="9973">MRLDQKFEQYLGGRTDANLPTLEDIFEDIDEAEMDVEPTPESNNPTDANEEAGEPETSEGPGKATPIKEGLSLNVEEANFTPLLPVSRYF</sequence>
<gene>
    <name evidence="2" type="ORF">CCAM_LOCUS18158</name>
</gene>
<proteinExistence type="predicted"/>
<reference evidence="2 3" key="1">
    <citation type="submission" date="2018-04" db="EMBL/GenBank/DDBJ databases">
        <authorList>
            <person name="Vogel A."/>
        </authorList>
    </citation>
    <scope>NUCLEOTIDE SEQUENCE [LARGE SCALE GENOMIC DNA]</scope>
</reference>
<feature type="region of interest" description="Disordered" evidence="1">
    <location>
        <begin position="30"/>
        <end position="70"/>
    </location>
</feature>
<evidence type="ECO:0000313" key="3">
    <source>
        <dbReference type="Proteomes" id="UP000595140"/>
    </source>
</evidence>
<name>A0A484LIT8_9ASTE</name>
<evidence type="ECO:0000313" key="2">
    <source>
        <dbReference type="EMBL" id="VFQ76382.1"/>
    </source>
</evidence>
<organism evidence="2 3">
    <name type="scientific">Cuscuta campestris</name>
    <dbReference type="NCBI Taxonomy" id="132261"/>
    <lineage>
        <taxon>Eukaryota</taxon>
        <taxon>Viridiplantae</taxon>
        <taxon>Streptophyta</taxon>
        <taxon>Embryophyta</taxon>
        <taxon>Tracheophyta</taxon>
        <taxon>Spermatophyta</taxon>
        <taxon>Magnoliopsida</taxon>
        <taxon>eudicotyledons</taxon>
        <taxon>Gunneridae</taxon>
        <taxon>Pentapetalae</taxon>
        <taxon>asterids</taxon>
        <taxon>lamiids</taxon>
        <taxon>Solanales</taxon>
        <taxon>Convolvulaceae</taxon>
        <taxon>Cuscuteae</taxon>
        <taxon>Cuscuta</taxon>
        <taxon>Cuscuta subgen. Grammica</taxon>
        <taxon>Cuscuta sect. Cleistogrammica</taxon>
    </lineage>
</organism>
<evidence type="ECO:0000256" key="1">
    <source>
        <dbReference type="SAM" id="MobiDB-lite"/>
    </source>
</evidence>
<dbReference type="EMBL" id="OOIL02001543">
    <property type="protein sequence ID" value="VFQ76382.1"/>
    <property type="molecule type" value="Genomic_DNA"/>
</dbReference>
<dbReference type="Proteomes" id="UP000595140">
    <property type="component" value="Unassembled WGS sequence"/>
</dbReference>
<accession>A0A484LIT8</accession>
<keyword evidence="3" id="KW-1185">Reference proteome</keyword>
<dbReference type="AlphaFoldDB" id="A0A484LIT8"/>
<protein>
    <submittedName>
        <fullName evidence="2">Uncharacterized protein</fullName>
    </submittedName>
</protein>
<feature type="compositionally biased region" description="Acidic residues" evidence="1">
    <location>
        <begin position="48"/>
        <end position="57"/>
    </location>
</feature>